<keyword evidence="4" id="KW-0408">Iron</keyword>
<gene>
    <name evidence="8" type="ORF">CUJ83_03385</name>
</gene>
<evidence type="ECO:0000256" key="5">
    <source>
        <dbReference type="ARBA" id="ARBA00023014"/>
    </source>
</evidence>
<dbReference type="GO" id="GO:0051539">
    <property type="term" value="F:4 iron, 4 sulfur cluster binding"/>
    <property type="evidence" value="ECO:0007669"/>
    <property type="project" value="UniProtKB-KW"/>
</dbReference>
<keyword evidence="3" id="KW-0560">Oxidoreductase</keyword>
<dbReference type="PANTHER" id="PTHR43255:SF1">
    <property type="entry name" value="IRON-SULFUR-BINDING OXIDOREDUCTASE FADF-RELATED"/>
    <property type="match status" value="1"/>
</dbReference>
<dbReference type="InterPro" id="IPR051460">
    <property type="entry name" value="HdrC_iron-sulfur_subunit"/>
</dbReference>
<evidence type="ECO:0000256" key="2">
    <source>
        <dbReference type="ARBA" id="ARBA00022723"/>
    </source>
</evidence>
<accession>A0AAP2RBK0</accession>
<evidence type="ECO:0000256" key="3">
    <source>
        <dbReference type="ARBA" id="ARBA00023002"/>
    </source>
</evidence>
<reference evidence="8 9" key="1">
    <citation type="submission" date="2017-11" db="EMBL/GenBank/DDBJ databases">
        <title>Isolation and Characterization of Family Methanocellaceae Species from Potential Methane Hydrate Area Offshore Southwestern Taiwan.</title>
        <authorList>
            <person name="Zhang W.-L."/>
            <person name="Chen W.-C."/>
            <person name="Lai M.-C."/>
            <person name="Chen S.-C."/>
        </authorList>
    </citation>
    <scope>NUCLEOTIDE SEQUENCE [LARGE SCALE GENOMIC DNA]</scope>
    <source>
        <strain evidence="8 9">CWC-04</strain>
    </source>
</reference>
<keyword evidence="1" id="KW-0004">4Fe-4S</keyword>
<dbReference type="EMBL" id="PGCK01000002">
    <property type="protein sequence ID" value="MCD1294037.1"/>
    <property type="molecule type" value="Genomic_DNA"/>
</dbReference>
<evidence type="ECO:0000313" key="9">
    <source>
        <dbReference type="Proteomes" id="UP001320159"/>
    </source>
</evidence>
<dbReference type="InterPro" id="IPR004017">
    <property type="entry name" value="Cys_rich_dom"/>
</dbReference>
<keyword evidence="9" id="KW-1185">Reference proteome</keyword>
<protein>
    <submittedName>
        <fullName evidence="8">Fe-S cluster protein</fullName>
    </submittedName>
</protein>
<name>A0AAP2RBK0_9EURY</name>
<feature type="transmembrane region" description="Helical" evidence="6">
    <location>
        <begin position="99"/>
        <end position="119"/>
    </location>
</feature>
<dbReference type="GO" id="GO:0005886">
    <property type="term" value="C:plasma membrane"/>
    <property type="evidence" value="ECO:0007669"/>
    <property type="project" value="TreeGrafter"/>
</dbReference>
<dbReference type="AlphaFoldDB" id="A0AAP2RBK0"/>
<dbReference type="Proteomes" id="UP001320159">
    <property type="component" value="Unassembled WGS sequence"/>
</dbReference>
<organism evidence="8 9">
    <name type="scientific">Methanooceanicella nereidis</name>
    <dbReference type="NCBI Taxonomy" id="2052831"/>
    <lineage>
        <taxon>Archaea</taxon>
        <taxon>Methanobacteriati</taxon>
        <taxon>Methanobacteriota</taxon>
        <taxon>Stenosarchaea group</taxon>
        <taxon>Methanomicrobia</taxon>
        <taxon>Methanocellales</taxon>
        <taxon>Methanocellaceae</taxon>
        <taxon>Methanooceanicella</taxon>
    </lineage>
</organism>
<feature type="transmembrane region" description="Helical" evidence="6">
    <location>
        <begin position="139"/>
        <end position="159"/>
    </location>
</feature>
<evidence type="ECO:0000259" key="7">
    <source>
        <dbReference type="Pfam" id="PF02754"/>
    </source>
</evidence>
<dbReference type="RefSeq" id="WP_230740614.1">
    <property type="nucleotide sequence ID" value="NZ_PGCK01000002.1"/>
</dbReference>
<comment type="caution">
    <text evidence="8">The sequence shown here is derived from an EMBL/GenBank/DDBJ whole genome shotgun (WGS) entry which is preliminary data.</text>
</comment>
<proteinExistence type="predicted"/>
<dbReference type="GO" id="GO:0046872">
    <property type="term" value="F:metal ion binding"/>
    <property type="evidence" value="ECO:0007669"/>
    <property type="project" value="UniProtKB-KW"/>
</dbReference>
<feature type="transmembrane region" description="Helical" evidence="6">
    <location>
        <begin position="9"/>
        <end position="26"/>
    </location>
</feature>
<keyword evidence="5" id="KW-0411">Iron-sulfur</keyword>
<keyword evidence="6" id="KW-0812">Transmembrane</keyword>
<evidence type="ECO:0000256" key="4">
    <source>
        <dbReference type="ARBA" id="ARBA00023004"/>
    </source>
</evidence>
<feature type="domain" description="Cysteine-rich" evidence="7">
    <location>
        <begin position="397"/>
        <end position="447"/>
    </location>
</feature>
<keyword evidence="2" id="KW-0479">Metal-binding</keyword>
<feature type="domain" description="Cysteine-rich" evidence="7">
    <location>
        <begin position="265"/>
        <end position="346"/>
    </location>
</feature>
<keyword evidence="6" id="KW-0472">Membrane</keyword>
<evidence type="ECO:0000313" key="8">
    <source>
        <dbReference type="EMBL" id="MCD1294037.1"/>
    </source>
</evidence>
<dbReference type="Pfam" id="PF02754">
    <property type="entry name" value="CCG"/>
    <property type="match status" value="2"/>
</dbReference>
<keyword evidence="6" id="KW-1133">Transmembrane helix</keyword>
<dbReference type="GO" id="GO:0016491">
    <property type="term" value="F:oxidoreductase activity"/>
    <property type="evidence" value="ECO:0007669"/>
    <property type="project" value="UniProtKB-KW"/>
</dbReference>
<evidence type="ECO:0000256" key="1">
    <source>
        <dbReference type="ARBA" id="ARBA00022485"/>
    </source>
</evidence>
<dbReference type="PANTHER" id="PTHR43255">
    <property type="entry name" value="IRON-SULFUR-BINDING OXIDOREDUCTASE FADF-RELATED-RELATED"/>
    <property type="match status" value="1"/>
</dbReference>
<sequence length="467" mass="52054">MTSDISRKIALFVSFILVVLSILTLMPDDFFLGNSYCHSCHDPAMPADHLLFRMNYLGYNSLCSFAPFSTLILMGAGIVIFLTTFKIKFERWGSEYRKIASLMCVGLAVLTILPCDGSYNNLLGGSTLCPLFPLSTATLLLLAIVAYAGYMVCPFMIIWRCRCPVLEQYLDVDRSPHRSINRYLKFLITGKLSDEDIERLYRCTLCNGCWISFFNRRTRINAVKKGIIAKHLDSIRCSVKQCGNPYNIDVHAKDGSGISSIDTLLFRGCTGKYRVPEILNATEKLLKKKDIKYEIMHDESCCGSTLYNLGDIVSANEAVDKNIAKFKEAGVKRIITVCPGCYSAFKTLYKGRDGFDAEIILAIDLLKDTRIDAPGAIIHDPCHAKDRHDIVHNILTGSKDESTGACCGAGGGLMSFDRMLSGERAKRIIEESPGQVITYCPFCYMNISRASKEKVSDIYMLMAEQEG</sequence>
<evidence type="ECO:0000256" key="6">
    <source>
        <dbReference type="SAM" id="Phobius"/>
    </source>
</evidence>
<feature type="transmembrane region" description="Helical" evidence="6">
    <location>
        <begin position="65"/>
        <end position="87"/>
    </location>
</feature>